<evidence type="ECO:0000313" key="4">
    <source>
        <dbReference type="Proteomes" id="UP000239649"/>
    </source>
</evidence>
<dbReference type="Proteomes" id="UP000239649">
    <property type="component" value="Unassembled WGS sequence"/>
</dbReference>
<dbReference type="STRING" id="554055.A0A2P6V5W3"/>
<evidence type="ECO:0000313" key="3">
    <source>
        <dbReference type="EMBL" id="PSC69467.1"/>
    </source>
</evidence>
<dbReference type="InterPro" id="IPR048958">
    <property type="entry name" value="Polysacc_lyase_14"/>
</dbReference>
<protein>
    <submittedName>
        <fullName evidence="3">Methyltransferase type 11</fullName>
    </submittedName>
</protein>
<dbReference type="OrthoDB" id="2013972at2759"/>
<dbReference type="GO" id="GO:0008757">
    <property type="term" value="F:S-adenosylmethionine-dependent methyltransferase activity"/>
    <property type="evidence" value="ECO:0007669"/>
    <property type="project" value="InterPro"/>
</dbReference>
<dbReference type="Gene3D" id="3.40.50.150">
    <property type="entry name" value="Vaccinia Virus protein VP39"/>
    <property type="match status" value="1"/>
</dbReference>
<name>A0A2P6V5W3_9CHLO</name>
<feature type="domain" description="Methyltransferase" evidence="1">
    <location>
        <begin position="178"/>
        <end position="285"/>
    </location>
</feature>
<dbReference type="Gene3D" id="2.60.120.200">
    <property type="match status" value="1"/>
</dbReference>
<dbReference type="InterPro" id="IPR041698">
    <property type="entry name" value="Methyltransf_25"/>
</dbReference>
<dbReference type="SUPFAM" id="SSF53335">
    <property type="entry name" value="S-adenosyl-L-methionine-dependent methyltransferases"/>
    <property type="match status" value="1"/>
</dbReference>
<dbReference type="Pfam" id="PF21294">
    <property type="entry name" value="Polysacc_lyase_14"/>
    <property type="match status" value="1"/>
</dbReference>
<dbReference type="GO" id="GO:0032259">
    <property type="term" value="P:methylation"/>
    <property type="evidence" value="ECO:0007669"/>
    <property type="project" value="UniProtKB-KW"/>
</dbReference>
<dbReference type="AlphaFoldDB" id="A0A2P6V5W3"/>
<sequence length="702" mass="76259">MLAQQCVQRSPAAVPPARGRRAATTRCQASASAPVAPKNAALVGLVEAVFKFPPFFALAAKSARAMIVKRGERMGMDFQAEIDALKTLDLEAELAAVADPTVEYPSYYKVPFHAYPEGNLGWSPAMEMTVAAKSVHSVVYDPTGKQLDPQGDDNLRSSYSRCMQQLMGEAGARPVSDILDVGASTGLSSLALLKAFPDAAVTGVDLSPYMLAIGSHLQRQRAQQRAAAGDASPERLRFLHAAAEDTRLPDQSFDLVSIMLVCHELPAAASAAIFKEAYRLLRPGGALAVMEMNPASPVFQRVFSNPFAYVAFKSTEPWLLEYVSLDMAGAMADAGFLPASQLENSPRHRTVFAVKPQPIGTGSVTGTSLPSPDVDEAPTDPGTDALFYWELPAQLAGVAEPGLCEWNVGAEELVAAGPTERRSSATAAAGAPLGLAPDGRPFLWRGVWRLEGGWCGFAALVAGNYTRQPQIRFRQQRQLRQRARRLQQATRRQPPAVLLMTYPAFGFASESGMNVRVYPFPDGVIGASATLAYEVYFPPDFDWMLGGKLPGLRQGDECSGGRYADTCFSFRLNWQEEGEAQGYFYAPIQRQVPEFWRLPNTGQQGTSGIVVGRGAGGMRFRRSAWNAVRIRLELNDPGVPNGLLEFAVNNVTGVSFRQAYFRGSPHQLIEHIFLQSFYGGHEAKWAPATAQRALFRRFALTA</sequence>
<keyword evidence="3" id="KW-0489">Methyltransferase</keyword>
<evidence type="ECO:0000259" key="1">
    <source>
        <dbReference type="Pfam" id="PF13649"/>
    </source>
</evidence>
<keyword evidence="3" id="KW-0808">Transferase</keyword>
<dbReference type="CDD" id="cd02440">
    <property type="entry name" value="AdoMet_MTases"/>
    <property type="match status" value="1"/>
</dbReference>
<reference evidence="3 4" key="1">
    <citation type="journal article" date="2018" name="Plant J.">
        <title>Genome sequences of Chlorella sorokiniana UTEX 1602 and Micractinium conductrix SAG 241.80: implications to maltose excretion by a green alga.</title>
        <authorList>
            <person name="Arriola M.B."/>
            <person name="Velmurugan N."/>
            <person name="Zhang Y."/>
            <person name="Plunkett M.H."/>
            <person name="Hondzo H."/>
            <person name="Barney B.M."/>
        </authorList>
    </citation>
    <scope>NUCLEOTIDE SEQUENCE [LARGE SCALE GENOMIC DNA]</scope>
    <source>
        <strain evidence="3 4">SAG 241.80</strain>
    </source>
</reference>
<dbReference type="PANTHER" id="PTHR40124">
    <property type="match status" value="1"/>
</dbReference>
<dbReference type="Pfam" id="PF13649">
    <property type="entry name" value="Methyltransf_25"/>
    <property type="match status" value="1"/>
</dbReference>
<proteinExistence type="predicted"/>
<feature type="domain" description="Polysaccharide lyase 14" evidence="2">
    <location>
        <begin position="497"/>
        <end position="698"/>
    </location>
</feature>
<accession>A0A2P6V5W3</accession>
<organism evidence="3 4">
    <name type="scientific">Micractinium conductrix</name>
    <dbReference type="NCBI Taxonomy" id="554055"/>
    <lineage>
        <taxon>Eukaryota</taxon>
        <taxon>Viridiplantae</taxon>
        <taxon>Chlorophyta</taxon>
        <taxon>core chlorophytes</taxon>
        <taxon>Trebouxiophyceae</taxon>
        <taxon>Chlorellales</taxon>
        <taxon>Chlorellaceae</taxon>
        <taxon>Chlorella clade</taxon>
        <taxon>Micractinium</taxon>
    </lineage>
</organism>
<gene>
    <name evidence="3" type="ORF">C2E20_7043</name>
</gene>
<keyword evidence="4" id="KW-1185">Reference proteome</keyword>
<dbReference type="EMBL" id="LHPF02000026">
    <property type="protein sequence ID" value="PSC69467.1"/>
    <property type="molecule type" value="Genomic_DNA"/>
</dbReference>
<dbReference type="PANTHER" id="PTHR40124:SF1">
    <property type="entry name" value="DISAGGREGATASE RELATED REPEAT PROTEIN"/>
    <property type="match status" value="1"/>
</dbReference>
<evidence type="ECO:0000259" key="2">
    <source>
        <dbReference type="Pfam" id="PF21294"/>
    </source>
</evidence>
<comment type="caution">
    <text evidence="3">The sequence shown here is derived from an EMBL/GenBank/DDBJ whole genome shotgun (WGS) entry which is preliminary data.</text>
</comment>
<dbReference type="InterPro" id="IPR029063">
    <property type="entry name" value="SAM-dependent_MTases_sf"/>
</dbReference>